<organism evidence="18">
    <name type="scientific">Clastoptera arizonana</name>
    <name type="common">Arizona spittle bug</name>
    <dbReference type="NCBI Taxonomy" id="38151"/>
    <lineage>
        <taxon>Eukaryota</taxon>
        <taxon>Metazoa</taxon>
        <taxon>Ecdysozoa</taxon>
        <taxon>Arthropoda</taxon>
        <taxon>Hexapoda</taxon>
        <taxon>Insecta</taxon>
        <taxon>Pterygota</taxon>
        <taxon>Neoptera</taxon>
        <taxon>Paraneoptera</taxon>
        <taxon>Hemiptera</taxon>
        <taxon>Auchenorrhyncha</taxon>
        <taxon>Cercopoidea</taxon>
        <taxon>Clastopteridae</taxon>
        <taxon>Clastoptera</taxon>
    </lineage>
</organism>
<dbReference type="EC" id="2.7.1.29" evidence="1"/>
<reference evidence="18" key="1">
    <citation type="submission" date="2015-12" db="EMBL/GenBank/DDBJ databases">
        <title>De novo transcriptome assembly of four potential Pierce s Disease insect vectors from Arizona vineyards.</title>
        <authorList>
            <person name="Tassone E.E."/>
        </authorList>
    </citation>
    <scope>NUCLEOTIDE SEQUENCE</scope>
</reference>
<dbReference type="InterPro" id="IPR004006">
    <property type="entry name" value="DhaK_dom"/>
</dbReference>
<comment type="catalytic activity">
    <reaction evidence="15">
        <text>dihydroxyacetone + ATP = dihydroxyacetone phosphate + ADP + H(+)</text>
        <dbReference type="Rhea" id="RHEA:15773"/>
        <dbReference type="ChEBI" id="CHEBI:15378"/>
        <dbReference type="ChEBI" id="CHEBI:16016"/>
        <dbReference type="ChEBI" id="CHEBI:30616"/>
        <dbReference type="ChEBI" id="CHEBI:57642"/>
        <dbReference type="ChEBI" id="CHEBI:456216"/>
        <dbReference type="EC" id="2.7.1.29"/>
    </reaction>
</comment>
<dbReference type="Pfam" id="PF02733">
    <property type="entry name" value="Dak1"/>
    <property type="match status" value="1"/>
</dbReference>
<keyword evidence="6" id="KW-0547">Nucleotide-binding</keyword>
<dbReference type="AlphaFoldDB" id="A0A1B6C1H6"/>
<comment type="subunit">
    <text evidence="12">Homodimer. Interacts with IFIH1 (via the CARD domains), the interaction is inhibited by viral infection.</text>
</comment>
<keyword evidence="8" id="KW-0067">ATP-binding</keyword>
<evidence type="ECO:0000256" key="11">
    <source>
        <dbReference type="ARBA" id="ARBA00045490"/>
    </source>
</evidence>
<dbReference type="SUPFAM" id="SSF101473">
    <property type="entry name" value="DhaL-like"/>
    <property type="match status" value="1"/>
</dbReference>
<dbReference type="InterPro" id="IPR050861">
    <property type="entry name" value="Dihydroxyacetone_Kinase"/>
</dbReference>
<dbReference type="Pfam" id="PF02734">
    <property type="entry name" value="Dak2"/>
    <property type="match status" value="1"/>
</dbReference>
<keyword evidence="5" id="KW-0808">Transferase</keyword>
<evidence type="ECO:0000256" key="1">
    <source>
        <dbReference type="ARBA" id="ARBA00012107"/>
    </source>
</evidence>
<dbReference type="EC" id="4.6.1.15" evidence="3"/>
<proteinExistence type="predicted"/>
<feature type="domain" description="DhaK" evidence="17">
    <location>
        <begin position="24"/>
        <end position="377"/>
    </location>
</feature>
<dbReference type="SUPFAM" id="SSF82549">
    <property type="entry name" value="DAK1/DegV-like"/>
    <property type="match status" value="1"/>
</dbReference>
<evidence type="ECO:0000256" key="5">
    <source>
        <dbReference type="ARBA" id="ARBA00022679"/>
    </source>
</evidence>
<dbReference type="GO" id="GO:0004371">
    <property type="term" value="F:glycerone kinase activity"/>
    <property type="evidence" value="ECO:0007669"/>
    <property type="project" value="UniProtKB-EC"/>
</dbReference>
<sequence>MQTQIKCHNKSYEKYQFDGDSSFYKNNEVDQYLKALALQNNDLVILNPHQAILRRDHALLTNQVKVLSGGSSGNEPLHTGFVGYGLLTAAIMGPLNSCPSHTHILAVIKELSRNNQCGIFVIIMNYASHRLNFGLAINNAILQGIKIASVIVEDDCSGVIVDKTVGRRTLAGVLFMHKVVGAMAEEGKTLYEIECISKLISKNHIGSINVHIDKCNGKIIYGTGLQLDEGKLIIQSHPLDYGNIIQHALNFVIDPAQYFSIAVKKGDSVALLVNNFRSLSYLELAKYVDNTLLLLQNIPLLVKCLFFGNYLSSDTVLGFSITLFKINNPRIFKWLTNQSTHLKLFEMKTDFDSLYIDDKELLQNIITPINLNIGPKFNNEQFENATKILTVVMEEICSLEEKLNHLDFDHDFGTTLKKFCTEVLHRIQFNEIDIKTPYALLNSLSEIASFYMEGMSSGIFSVLFSGGAQAFVHHSSKIPVTNSLWAEAVLMANNSLSNLIKVKPGSRTIVDALHPFASVLETNPFDLLSAVLAAEKGVDSTIDMVSKTYNKSNVKMPDAGAYAFFIAMKTIYDTLMLGINL</sequence>
<comment type="function">
    <text evidence="11">Catalyzes both the phosphorylation of dihydroxyacetone and of glyceraldehyde, and the splitting of ribonucleoside diphosphate-X compounds among which FAD is the best substrate. Represses IFIH1-mediated cellular antiviral response.</text>
</comment>
<accession>A0A1B6C1H6</accession>
<dbReference type="SMART" id="SM01120">
    <property type="entry name" value="Dak2"/>
    <property type="match status" value="1"/>
</dbReference>
<dbReference type="PANTHER" id="PTHR28629:SF4">
    <property type="entry name" value="TRIOKINASE_FMN CYCLASE"/>
    <property type="match status" value="1"/>
</dbReference>
<keyword evidence="9" id="KW-0170">Cobalt</keyword>
<dbReference type="PANTHER" id="PTHR28629">
    <property type="entry name" value="TRIOKINASE/FMN CYCLASE"/>
    <property type="match status" value="1"/>
</dbReference>
<evidence type="ECO:0000256" key="12">
    <source>
        <dbReference type="ARBA" id="ARBA00046681"/>
    </source>
</evidence>
<protein>
    <recommendedName>
        <fullName evidence="4">Triokinase/FMN cyclase</fullName>
        <ecNumber evidence="2">2.7.1.28</ecNumber>
        <ecNumber evidence="1">2.7.1.29</ecNumber>
        <ecNumber evidence="3">4.6.1.15</ecNumber>
    </recommendedName>
    <alternativeName>
        <fullName evidence="10">Bifunctional ATP-dependent dihydroxyacetone kinase/FAD-AMP lyase (cyclizing)</fullName>
    </alternativeName>
</protein>
<dbReference type="PROSITE" id="PS51480">
    <property type="entry name" value="DHAL"/>
    <property type="match status" value="1"/>
</dbReference>
<name>A0A1B6C1H6_9HEMI</name>
<dbReference type="GO" id="GO:0019563">
    <property type="term" value="P:glycerol catabolic process"/>
    <property type="evidence" value="ECO:0007669"/>
    <property type="project" value="TreeGrafter"/>
</dbReference>
<comment type="catalytic activity">
    <reaction evidence="13">
        <text>D-glyceraldehyde + ATP = D-glyceraldehyde 3-phosphate + ADP + H(+)</text>
        <dbReference type="Rhea" id="RHEA:13941"/>
        <dbReference type="ChEBI" id="CHEBI:15378"/>
        <dbReference type="ChEBI" id="CHEBI:17378"/>
        <dbReference type="ChEBI" id="CHEBI:30616"/>
        <dbReference type="ChEBI" id="CHEBI:59776"/>
        <dbReference type="ChEBI" id="CHEBI:456216"/>
        <dbReference type="EC" id="2.7.1.28"/>
    </reaction>
</comment>
<evidence type="ECO:0000256" key="2">
    <source>
        <dbReference type="ARBA" id="ARBA00012110"/>
    </source>
</evidence>
<dbReference type="PROSITE" id="PS51481">
    <property type="entry name" value="DHAK"/>
    <property type="match status" value="1"/>
</dbReference>
<dbReference type="GO" id="GO:0005829">
    <property type="term" value="C:cytosol"/>
    <property type="evidence" value="ECO:0007669"/>
    <property type="project" value="TreeGrafter"/>
</dbReference>
<evidence type="ECO:0000256" key="14">
    <source>
        <dbReference type="ARBA" id="ARBA00048526"/>
    </source>
</evidence>
<dbReference type="Gene3D" id="3.40.50.10440">
    <property type="entry name" value="Dihydroxyacetone kinase, domain 1"/>
    <property type="match status" value="1"/>
</dbReference>
<dbReference type="GO" id="GO:0005524">
    <property type="term" value="F:ATP binding"/>
    <property type="evidence" value="ECO:0007669"/>
    <property type="project" value="UniProtKB-KW"/>
</dbReference>
<evidence type="ECO:0000256" key="15">
    <source>
        <dbReference type="ARBA" id="ARBA00048898"/>
    </source>
</evidence>
<evidence type="ECO:0000256" key="9">
    <source>
        <dbReference type="ARBA" id="ARBA00023285"/>
    </source>
</evidence>
<evidence type="ECO:0000256" key="6">
    <source>
        <dbReference type="ARBA" id="ARBA00022741"/>
    </source>
</evidence>
<dbReference type="InterPro" id="IPR036117">
    <property type="entry name" value="DhaL_dom_sf"/>
</dbReference>
<dbReference type="GO" id="GO:0050354">
    <property type="term" value="F:triokinase activity"/>
    <property type="evidence" value="ECO:0007669"/>
    <property type="project" value="UniProtKB-EC"/>
</dbReference>
<evidence type="ECO:0000259" key="17">
    <source>
        <dbReference type="PROSITE" id="PS51481"/>
    </source>
</evidence>
<keyword evidence="7" id="KW-0418">Kinase</keyword>
<evidence type="ECO:0000256" key="4">
    <source>
        <dbReference type="ARBA" id="ARBA00018932"/>
    </source>
</evidence>
<evidence type="ECO:0000259" key="16">
    <source>
        <dbReference type="PROSITE" id="PS51480"/>
    </source>
</evidence>
<feature type="domain" description="DhaL" evidence="16">
    <location>
        <begin position="383"/>
        <end position="573"/>
    </location>
</feature>
<dbReference type="GO" id="GO:0034012">
    <property type="term" value="F:FAD-AMP lyase (cyclizing) activity"/>
    <property type="evidence" value="ECO:0007669"/>
    <property type="project" value="UniProtKB-EC"/>
</dbReference>
<evidence type="ECO:0000256" key="3">
    <source>
        <dbReference type="ARBA" id="ARBA00012578"/>
    </source>
</evidence>
<gene>
    <name evidence="18" type="ORF">g.19385</name>
</gene>
<evidence type="ECO:0000256" key="13">
    <source>
        <dbReference type="ARBA" id="ARBA00047974"/>
    </source>
</evidence>
<evidence type="ECO:0000313" key="18">
    <source>
        <dbReference type="EMBL" id="JAS07224.1"/>
    </source>
</evidence>
<dbReference type="InterPro" id="IPR004007">
    <property type="entry name" value="DhaL_dom"/>
</dbReference>
<comment type="catalytic activity">
    <reaction evidence="14">
        <text>FAD = riboflavin cyclic-4',5'-phosphate + AMP + H(+)</text>
        <dbReference type="Rhea" id="RHEA:13729"/>
        <dbReference type="ChEBI" id="CHEBI:15378"/>
        <dbReference type="ChEBI" id="CHEBI:57692"/>
        <dbReference type="ChEBI" id="CHEBI:76202"/>
        <dbReference type="ChEBI" id="CHEBI:456215"/>
        <dbReference type="EC" id="4.6.1.15"/>
    </reaction>
</comment>
<evidence type="ECO:0000256" key="8">
    <source>
        <dbReference type="ARBA" id="ARBA00022840"/>
    </source>
</evidence>
<dbReference type="EMBL" id="GEDC01030074">
    <property type="protein sequence ID" value="JAS07224.1"/>
    <property type="molecule type" value="Transcribed_RNA"/>
</dbReference>
<evidence type="ECO:0000256" key="7">
    <source>
        <dbReference type="ARBA" id="ARBA00022777"/>
    </source>
</evidence>
<evidence type="ECO:0000256" key="10">
    <source>
        <dbReference type="ARBA" id="ARBA00032426"/>
    </source>
</evidence>
<dbReference type="Gene3D" id="1.25.40.340">
    <property type="match status" value="1"/>
</dbReference>
<dbReference type="EC" id="2.7.1.28" evidence="2"/>
<dbReference type="Gene3D" id="3.30.1180.20">
    <property type="entry name" value="Dihydroxyacetone kinase, domain 2"/>
    <property type="match status" value="1"/>
</dbReference>
<dbReference type="FunFam" id="3.40.50.10440:FF:000001">
    <property type="entry name" value="Dihydroxyacetone kinase, DhaK subunit"/>
    <property type="match status" value="1"/>
</dbReference>